<keyword evidence="2" id="KW-0812">Transmembrane</keyword>
<dbReference type="Proteomes" id="UP000019155">
    <property type="component" value="Unassembled WGS sequence"/>
</dbReference>
<protein>
    <recommendedName>
        <fullName evidence="3">TPM domain-containing protein</fullName>
    </recommendedName>
</protein>
<feature type="transmembrane region" description="Helical" evidence="2">
    <location>
        <begin position="37"/>
        <end position="62"/>
    </location>
</feature>
<evidence type="ECO:0000256" key="2">
    <source>
        <dbReference type="SAM" id="Phobius"/>
    </source>
</evidence>
<dbReference type="EMBL" id="AZMV01000007">
    <property type="protein sequence ID" value="ETY71151.1"/>
    <property type="molecule type" value="Genomic_DNA"/>
</dbReference>
<dbReference type="PATRIC" id="fig|1435051.3.peg.2010"/>
<keyword evidence="2" id="KW-0472">Membrane</keyword>
<name>W4N9H9_9BIFI</name>
<accession>W4N9H9</accession>
<evidence type="ECO:0000313" key="5">
    <source>
        <dbReference type="Proteomes" id="UP000019155"/>
    </source>
</evidence>
<evidence type="ECO:0000259" key="3">
    <source>
        <dbReference type="Pfam" id="PF04536"/>
    </source>
</evidence>
<feature type="transmembrane region" description="Helical" evidence="2">
    <location>
        <begin position="215"/>
        <end position="238"/>
    </location>
</feature>
<dbReference type="eggNOG" id="ENOG5031Y3Y">
    <property type="taxonomic scope" value="Bacteria"/>
</dbReference>
<evidence type="ECO:0000313" key="4">
    <source>
        <dbReference type="EMBL" id="ETY71151.1"/>
    </source>
</evidence>
<dbReference type="RefSeq" id="WP_034877256.1">
    <property type="nucleotide sequence ID" value="NZ_AZMV01000007.1"/>
</dbReference>
<dbReference type="AlphaFoldDB" id="W4N9H9"/>
<proteinExistence type="predicted"/>
<keyword evidence="2" id="KW-1133">Transmembrane helix</keyword>
<comment type="caution">
    <text evidence="4">The sequence shown here is derived from an EMBL/GenBank/DDBJ whole genome shotgun (WGS) entry which is preliminary data.</text>
</comment>
<reference evidence="4 5" key="1">
    <citation type="journal article" date="2014" name="Genome Announc.">
        <title>The Genome Sequence of Bifidobacterium moukalabense DSM 27321 Highlights the Close Phylogenetic Relatedness with the Bifidobacterium dentium Taxon.</title>
        <authorList>
            <person name="Lugli G.A."/>
            <person name="Duranti S."/>
            <person name="Milani C."/>
            <person name="Turroni F."/>
            <person name="Viappiani A."/>
            <person name="Mangifesta M."/>
            <person name="van Sinderen D."/>
            <person name="Ventura M."/>
        </authorList>
    </citation>
    <scope>NUCLEOTIDE SEQUENCE [LARGE SCALE GENOMIC DNA]</scope>
    <source>
        <strain evidence="4 5">DSM 27321</strain>
    </source>
</reference>
<gene>
    <name evidence="4" type="ORF">BMOU_2017</name>
</gene>
<feature type="compositionally biased region" description="Basic residues" evidence="1">
    <location>
        <begin position="243"/>
        <end position="256"/>
    </location>
</feature>
<feature type="domain" description="TPM" evidence="3">
    <location>
        <begin position="81"/>
        <end position="202"/>
    </location>
</feature>
<dbReference type="PROSITE" id="PS51257">
    <property type="entry name" value="PROKAR_LIPOPROTEIN"/>
    <property type="match status" value="1"/>
</dbReference>
<dbReference type="Pfam" id="PF04536">
    <property type="entry name" value="TPM_phosphatase"/>
    <property type="match status" value="1"/>
</dbReference>
<keyword evidence="5" id="KW-1185">Reference proteome</keyword>
<feature type="compositionally biased region" description="Polar residues" evidence="1">
    <location>
        <begin position="289"/>
        <end position="299"/>
    </location>
</feature>
<dbReference type="Gene3D" id="3.10.310.50">
    <property type="match status" value="1"/>
</dbReference>
<dbReference type="STRING" id="1435051.BMOU_2017"/>
<feature type="region of interest" description="Disordered" evidence="1">
    <location>
        <begin position="243"/>
        <end position="299"/>
    </location>
</feature>
<dbReference type="OrthoDB" id="3240422at2"/>
<dbReference type="GeneID" id="97501590"/>
<organism evidence="4 5">
    <name type="scientific">Bifidobacterium moukalabense DSM 27321</name>
    <dbReference type="NCBI Taxonomy" id="1435051"/>
    <lineage>
        <taxon>Bacteria</taxon>
        <taxon>Bacillati</taxon>
        <taxon>Actinomycetota</taxon>
        <taxon>Actinomycetes</taxon>
        <taxon>Bifidobacteriales</taxon>
        <taxon>Bifidobacteriaceae</taxon>
        <taxon>Bifidobacterium</taxon>
    </lineage>
</organism>
<evidence type="ECO:0000256" key="1">
    <source>
        <dbReference type="SAM" id="MobiDB-lite"/>
    </source>
</evidence>
<sequence length="299" mass="32420">MAKVSGTNTQSKAVVGGWSPNGCIGVSCRYAQGEHRWIHALSILLAAVLCCCMTLCITPVGWADDAQTTDTQTGITATDNITDTENLLGSNVSEITDAIKNTKKETGVTVRLLYLSTFDTGKKKPSQWASDLLESLKPQPNTVLLAVASNDGNLVVVVSSNSDEWLKKKSTVNALSDAAQKPLMESTPDWAKSATAMMDQIVLAKKTSTSSNITMIGVGVMVGVLVLLIVIIVVFHVYRKKHPKRRRKRHGSHRKSKDGEFETYPEVEEKAEPAKAWNPEPSTEDSDIVQETSSESSEA</sequence>
<dbReference type="InterPro" id="IPR007621">
    <property type="entry name" value="TPM_dom"/>
</dbReference>